<comment type="caution">
    <text evidence="3">The sequence shown here is derived from an EMBL/GenBank/DDBJ whole genome shotgun (WGS) entry which is preliminary data.</text>
</comment>
<keyword evidence="1" id="KW-0175">Coiled coil</keyword>
<name>A0ABW5UH70_9BURK</name>
<dbReference type="RefSeq" id="WP_245633397.1">
    <property type="nucleotide sequence ID" value="NZ_BCNT01000010.1"/>
</dbReference>
<evidence type="ECO:0000256" key="2">
    <source>
        <dbReference type="SAM" id="SignalP"/>
    </source>
</evidence>
<evidence type="ECO:0000313" key="3">
    <source>
        <dbReference type="EMBL" id="MFD2752481.1"/>
    </source>
</evidence>
<keyword evidence="4" id="KW-1185">Reference proteome</keyword>
<dbReference type="Proteomes" id="UP001597463">
    <property type="component" value="Unassembled WGS sequence"/>
</dbReference>
<gene>
    <name evidence="3" type="ORF">ACFSW6_00150</name>
</gene>
<keyword evidence="2" id="KW-0732">Signal</keyword>
<protein>
    <submittedName>
        <fullName evidence="3">DUF2799 domain-containing protein</fullName>
    </submittedName>
</protein>
<dbReference type="Pfam" id="PF10973">
    <property type="entry name" value="DUF2799"/>
    <property type="match status" value="1"/>
</dbReference>
<accession>A0ABW5UH70</accession>
<feature type="coiled-coil region" evidence="1">
    <location>
        <begin position="126"/>
        <end position="179"/>
    </location>
</feature>
<feature type="signal peptide" evidence="2">
    <location>
        <begin position="1"/>
        <end position="26"/>
    </location>
</feature>
<proteinExistence type="predicted"/>
<dbReference type="EMBL" id="JBHUMV010000001">
    <property type="protein sequence ID" value="MFD2752481.1"/>
    <property type="molecule type" value="Genomic_DNA"/>
</dbReference>
<evidence type="ECO:0000313" key="4">
    <source>
        <dbReference type="Proteomes" id="UP001597463"/>
    </source>
</evidence>
<sequence length="181" mass="20216">MSPNAFFLSPGRAAALAAAVLLSACAGMDADECRDTDWQYLGQLDAMDGKKDLRSRALSHERSCRKQGVVVDLRAYQRGWMQGLRTFCTPENGKAFAEQGGRFQPGYCPPALEGAFLDGYTPARDRIEARQAISELERKIDDKKKEIRAERAGASASRMAFLQADLRDMQQELRQLQARLR</sequence>
<dbReference type="InterPro" id="IPR021242">
    <property type="entry name" value="DUF2799"/>
</dbReference>
<evidence type="ECO:0000256" key="1">
    <source>
        <dbReference type="SAM" id="Coils"/>
    </source>
</evidence>
<feature type="chain" id="PRO_5047345090" evidence="2">
    <location>
        <begin position="27"/>
        <end position="181"/>
    </location>
</feature>
<reference evidence="4" key="1">
    <citation type="journal article" date="2019" name="Int. J. Syst. Evol. Microbiol.">
        <title>The Global Catalogue of Microorganisms (GCM) 10K type strain sequencing project: providing services to taxonomists for standard genome sequencing and annotation.</title>
        <authorList>
            <consortium name="The Broad Institute Genomics Platform"/>
            <consortium name="The Broad Institute Genome Sequencing Center for Infectious Disease"/>
            <person name="Wu L."/>
            <person name="Ma J."/>
        </authorList>
    </citation>
    <scope>NUCLEOTIDE SEQUENCE [LARGE SCALE GENOMIC DNA]</scope>
    <source>
        <strain evidence="4">TISTR 1906</strain>
    </source>
</reference>
<organism evidence="3 4">
    <name type="scientific">Comamonas terrae</name>
    <dbReference type="NCBI Taxonomy" id="673548"/>
    <lineage>
        <taxon>Bacteria</taxon>
        <taxon>Pseudomonadati</taxon>
        <taxon>Pseudomonadota</taxon>
        <taxon>Betaproteobacteria</taxon>
        <taxon>Burkholderiales</taxon>
        <taxon>Comamonadaceae</taxon>
        <taxon>Comamonas</taxon>
    </lineage>
</organism>